<protein>
    <recommendedName>
        <fullName evidence="1">DUF5672 domain-containing protein</fullName>
    </recommendedName>
</protein>
<dbReference type="AlphaFoldDB" id="A0A6C0JG80"/>
<evidence type="ECO:0000313" key="2">
    <source>
        <dbReference type="EMBL" id="QHU03931.1"/>
    </source>
</evidence>
<sequence length="241" mass="28490">MNYKYTAIIIEPRKHKALEFVLNNVCDCLSNEWKIVLFHGINNADYSNNIINKLNLLYDNRINTVDLVVENLNLIEYSKLLTTKSIIYDHIDTDVFLVFQTDSMIFKKNAYLLDTFLEYDYVGSPWLVTNYLPTSNCDFIGNGGFSLRNKNKMLEIIKKRDWNSIEENDNRYEDLFFSTKYSDVSVRKPEYKKACSFSVDEVFSEICFACHKPWVHNHYNLFKTNYPEVELLFNLQEVELN</sequence>
<dbReference type="InterPro" id="IPR043729">
    <property type="entry name" value="DUF5672"/>
</dbReference>
<reference evidence="2" key="1">
    <citation type="journal article" date="2020" name="Nature">
        <title>Giant virus diversity and host interactions through global metagenomics.</title>
        <authorList>
            <person name="Schulz F."/>
            <person name="Roux S."/>
            <person name="Paez-Espino D."/>
            <person name="Jungbluth S."/>
            <person name="Walsh D.A."/>
            <person name="Denef V.J."/>
            <person name="McMahon K.D."/>
            <person name="Konstantinidis K.T."/>
            <person name="Eloe-Fadrosh E.A."/>
            <person name="Kyrpides N.C."/>
            <person name="Woyke T."/>
        </authorList>
    </citation>
    <scope>NUCLEOTIDE SEQUENCE</scope>
    <source>
        <strain evidence="2">GVMAG-M-3300027708-20</strain>
    </source>
</reference>
<organism evidence="2">
    <name type="scientific">viral metagenome</name>
    <dbReference type="NCBI Taxonomy" id="1070528"/>
    <lineage>
        <taxon>unclassified sequences</taxon>
        <taxon>metagenomes</taxon>
        <taxon>organismal metagenomes</taxon>
    </lineage>
</organism>
<evidence type="ECO:0000259" key="1">
    <source>
        <dbReference type="Pfam" id="PF18922"/>
    </source>
</evidence>
<accession>A0A6C0JG80</accession>
<dbReference type="EMBL" id="MN740389">
    <property type="protein sequence ID" value="QHU03931.1"/>
    <property type="molecule type" value="Genomic_DNA"/>
</dbReference>
<proteinExistence type="predicted"/>
<feature type="domain" description="DUF5672" evidence="1">
    <location>
        <begin position="76"/>
        <end position="210"/>
    </location>
</feature>
<dbReference type="Pfam" id="PF18922">
    <property type="entry name" value="DUF5672"/>
    <property type="match status" value="1"/>
</dbReference>
<name>A0A6C0JG80_9ZZZZ</name>